<keyword evidence="2" id="KW-0238">DNA-binding</keyword>
<sequence>MNTTPTCYVYSAGFSFHRKPFHMSEQQGNQNYLIRLQTEGRSRALINGVISPVESGDMMLFAPHDPYYLSIDKESYAAGNPRVESGDYHIFCGGAWIEEWWVRSKPPSRITIPQIDSFVGLFRQLVLEQRRLSDFSPEISACYLQILCMEIDRLMLDQPAVSPRGYLAFRMKQYVEEHAAFPFQLEDVAGHVDISVSRAVHLFKEAFGTTIIKYVNEVRLEMARERITFSPMPLEHVAETCGFANYTYFHRIFRSRFGMSPKQFRIHSREQTVYNSAAPTPEY</sequence>
<proteinExistence type="predicted"/>
<dbReference type="Proteomes" id="UP000249890">
    <property type="component" value="Chromosome"/>
</dbReference>
<feature type="domain" description="HTH araC/xylS-type" evidence="4">
    <location>
        <begin position="169"/>
        <end position="267"/>
    </location>
</feature>
<dbReference type="InterPro" id="IPR009057">
    <property type="entry name" value="Homeodomain-like_sf"/>
</dbReference>
<dbReference type="PRINTS" id="PR00032">
    <property type="entry name" value="HTHARAC"/>
</dbReference>
<keyword evidence="3" id="KW-0804">Transcription</keyword>
<evidence type="ECO:0000313" key="6">
    <source>
        <dbReference type="Proteomes" id="UP000249890"/>
    </source>
</evidence>
<dbReference type="PANTHER" id="PTHR43280">
    <property type="entry name" value="ARAC-FAMILY TRANSCRIPTIONAL REGULATOR"/>
    <property type="match status" value="1"/>
</dbReference>
<dbReference type="Gene3D" id="1.10.10.60">
    <property type="entry name" value="Homeodomain-like"/>
    <property type="match status" value="2"/>
</dbReference>
<keyword evidence="1" id="KW-0805">Transcription regulation</keyword>
<dbReference type="RefSeq" id="WP_087915159.1">
    <property type="nucleotide sequence ID" value="NZ_CP021780.1"/>
</dbReference>
<dbReference type="SUPFAM" id="SSF46689">
    <property type="entry name" value="Homeodomain-like"/>
    <property type="match status" value="1"/>
</dbReference>
<evidence type="ECO:0000256" key="1">
    <source>
        <dbReference type="ARBA" id="ARBA00023015"/>
    </source>
</evidence>
<dbReference type="KEGG" id="pdh:B9T62_10315"/>
<dbReference type="GO" id="GO:0043565">
    <property type="term" value="F:sequence-specific DNA binding"/>
    <property type="evidence" value="ECO:0007669"/>
    <property type="project" value="InterPro"/>
</dbReference>
<keyword evidence="6" id="KW-1185">Reference proteome</keyword>
<protein>
    <submittedName>
        <fullName evidence="5">AraC family transcriptional regulator</fullName>
    </submittedName>
</protein>
<organism evidence="5 6">
    <name type="scientific">Paenibacillus donghaensis</name>
    <dbReference type="NCBI Taxonomy" id="414771"/>
    <lineage>
        <taxon>Bacteria</taxon>
        <taxon>Bacillati</taxon>
        <taxon>Bacillota</taxon>
        <taxon>Bacilli</taxon>
        <taxon>Bacillales</taxon>
        <taxon>Paenibacillaceae</taxon>
        <taxon>Paenibacillus</taxon>
    </lineage>
</organism>
<evidence type="ECO:0000256" key="2">
    <source>
        <dbReference type="ARBA" id="ARBA00023125"/>
    </source>
</evidence>
<dbReference type="InterPro" id="IPR020449">
    <property type="entry name" value="Tscrpt_reg_AraC-type_HTH"/>
</dbReference>
<dbReference type="OrthoDB" id="345364at2"/>
<gene>
    <name evidence="5" type="ORF">B9T62_10315</name>
</gene>
<reference evidence="5 6" key="1">
    <citation type="submission" date="2017-06" db="EMBL/GenBank/DDBJ databases">
        <title>Complete genome sequence of Paenibacillus donghaensis KCTC 13049T isolated from East Sea sediment, South Korea.</title>
        <authorList>
            <person name="Jung B.K."/>
            <person name="Hong S.-J."/>
            <person name="Shin J.-H."/>
        </authorList>
    </citation>
    <scope>NUCLEOTIDE SEQUENCE [LARGE SCALE GENOMIC DNA]</scope>
    <source>
        <strain evidence="5 6">KCTC 13049</strain>
    </source>
</reference>
<dbReference type="EMBL" id="CP021780">
    <property type="protein sequence ID" value="ASA21146.1"/>
    <property type="molecule type" value="Genomic_DNA"/>
</dbReference>
<name>A0A2Z2K541_9BACL</name>
<evidence type="ECO:0000313" key="5">
    <source>
        <dbReference type="EMBL" id="ASA21146.1"/>
    </source>
</evidence>
<dbReference type="PANTHER" id="PTHR43280:SF2">
    <property type="entry name" value="HTH-TYPE TRANSCRIPTIONAL REGULATOR EXSA"/>
    <property type="match status" value="1"/>
</dbReference>
<dbReference type="Pfam" id="PF12833">
    <property type="entry name" value="HTH_18"/>
    <property type="match status" value="1"/>
</dbReference>
<dbReference type="AlphaFoldDB" id="A0A2Z2K541"/>
<evidence type="ECO:0000259" key="4">
    <source>
        <dbReference type="PROSITE" id="PS01124"/>
    </source>
</evidence>
<dbReference type="SMART" id="SM00342">
    <property type="entry name" value="HTH_ARAC"/>
    <property type="match status" value="1"/>
</dbReference>
<accession>A0A2Z2K541</accession>
<dbReference type="PROSITE" id="PS01124">
    <property type="entry name" value="HTH_ARAC_FAMILY_2"/>
    <property type="match status" value="1"/>
</dbReference>
<dbReference type="GO" id="GO:0003700">
    <property type="term" value="F:DNA-binding transcription factor activity"/>
    <property type="evidence" value="ECO:0007669"/>
    <property type="project" value="InterPro"/>
</dbReference>
<dbReference type="InterPro" id="IPR037923">
    <property type="entry name" value="HTH-like"/>
</dbReference>
<dbReference type="SUPFAM" id="SSF51215">
    <property type="entry name" value="Regulatory protein AraC"/>
    <property type="match status" value="1"/>
</dbReference>
<evidence type="ECO:0000256" key="3">
    <source>
        <dbReference type="ARBA" id="ARBA00023163"/>
    </source>
</evidence>
<dbReference type="InterPro" id="IPR018060">
    <property type="entry name" value="HTH_AraC"/>
</dbReference>